<dbReference type="PANTHER" id="PTHR22916:SF3">
    <property type="entry name" value="UDP-GLCNAC:BETAGAL BETA-1,3-N-ACETYLGLUCOSAMINYLTRANSFERASE-LIKE PROTEIN 1"/>
    <property type="match status" value="1"/>
</dbReference>
<dbReference type="OrthoDB" id="199095at2"/>
<dbReference type="InterPro" id="IPR001173">
    <property type="entry name" value="Glyco_trans_2-like"/>
</dbReference>
<dbReference type="AlphaFoldDB" id="A0A4P7PUA9"/>
<feature type="domain" description="Glycosyltransferase 2-like" evidence="1">
    <location>
        <begin position="8"/>
        <end position="140"/>
    </location>
</feature>
<sequence length="302" mass="35541">MKDKLLVSVDMITYKHEAFIKQAIDGVLMQETDFEYDLIISDDCSPDTTSQIVNEIIANHPKGHIIKYFRHEKNLGMQENSFFALQQCKGKYVALCEGDDFWTDKTKLQKQIDFLEKNPELSFCFHKAFRFDSENESLNKVYPQNLNKTILNEEDFFAIPTIPTASVVFFNDIKFPKLLHSHPDMLLYATLLSKGNAGFIDEQMSSYRLYSHGISNRYSENWYLERRINELNIEKKYPDFSSKVRAQIAKIHINHVLLYLNRNRGKLTFAQKKNYLKTICFSKYFYRKSLKEYLALLKTLLK</sequence>
<dbReference type="SUPFAM" id="SSF53448">
    <property type="entry name" value="Nucleotide-diphospho-sugar transferases"/>
    <property type="match status" value="1"/>
</dbReference>
<gene>
    <name evidence="2" type="ORF">GS03_01388</name>
</gene>
<dbReference type="KEGG" id="fsn:GS03_01388"/>
<proteinExistence type="predicted"/>
<evidence type="ECO:0000259" key="1">
    <source>
        <dbReference type="Pfam" id="PF00535"/>
    </source>
</evidence>
<dbReference type="InterPro" id="IPR029044">
    <property type="entry name" value="Nucleotide-diphossugar_trans"/>
</dbReference>
<dbReference type="GO" id="GO:0016758">
    <property type="term" value="F:hexosyltransferase activity"/>
    <property type="evidence" value="ECO:0007669"/>
    <property type="project" value="UniProtKB-ARBA"/>
</dbReference>
<reference evidence="2 3" key="1">
    <citation type="submission" date="2019-04" db="EMBL/GenBank/DDBJ databases">
        <title>Flavobacterium sp. GS03.</title>
        <authorList>
            <person name="Kim H."/>
        </authorList>
    </citation>
    <scope>NUCLEOTIDE SEQUENCE [LARGE SCALE GENOMIC DNA]</scope>
    <source>
        <strain evidence="2 3">GS03</strain>
    </source>
</reference>
<dbReference type="PANTHER" id="PTHR22916">
    <property type="entry name" value="GLYCOSYLTRANSFERASE"/>
    <property type="match status" value="1"/>
</dbReference>
<accession>A0A4P7PUA9</accession>
<dbReference type="EMBL" id="CP038810">
    <property type="protein sequence ID" value="QBZ97890.1"/>
    <property type="molecule type" value="Genomic_DNA"/>
</dbReference>
<evidence type="ECO:0000313" key="2">
    <source>
        <dbReference type="EMBL" id="QBZ97890.1"/>
    </source>
</evidence>
<dbReference type="Pfam" id="PF00535">
    <property type="entry name" value="Glycos_transf_2"/>
    <property type="match status" value="1"/>
</dbReference>
<dbReference type="Proteomes" id="UP000296862">
    <property type="component" value="Chromosome"/>
</dbReference>
<evidence type="ECO:0000313" key="3">
    <source>
        <dbReference type="Proteomes" id="UP000296862"/>
    </source>
</evidence>
<dbReference type="RefSeq" id="WP_136151821.1">
    <property type="nucleotide sequence ID" value="NZ_CP038810.1"/>
</dbReference>
<keyword evidence="3" id="KW-1185">Reference proteome</keyword>
<name>A0A4P7PUA9_9FLAO</name>
<protein>
    <recommendedName>
        <fullName evidence="1">Glycosyltransferase 2-like domain-containing protein</fullName>
    </recommendedName>
</protein>
<dbReference type="Gene3D" id="3.90.550.10">
    <property type="entry name" value="Spore Coat Polysaccharide Biosynthesis Protein SpsA, Chain A"/>
    <property type="match status" value="1"/>
</dbReference>
<organism evidence="2 3">
    <name type="scientific">Flavobacterium sangjuense</name>
    <dbReference type="NCBI Taxonomy" id="2518177"/>
    <lineage>
        <taxon>Bacteria</taxon>
        <taxon>Pseudomonadati</taxon>
        <taxon>Bacteroidota</taxon>
        <taxon>Flavobacteriia</taxon>
        <taxon>Flavobacteriales</taxon>
        <taxon>Flavobacteriaceae</taxon>
        <taxon>Flavobacterium</taxon>
    </lineage>
</organism>